<dbReference type="CDD" id="cd19941">
    <property type="entry name" value="TIL"/>
    <property type="match status" value="1"/>
</dbReference>
<evidence type="ECO:0000256" key="1">
    <source>
        <dbReference type="ARBA" id="ARBA00004370"/>
    </source>
</evidence>
<sequence length="1142" mass="123453">MQNGLQQTLSSDFKLLLTAYSPSTSVTISMKQPRLRMTVQATTGQTVLVKIPPQAEMVGSKAFDNAVLVQATNDISVLMVNEKAASGDTAVVYPQRSWGTDYYVVTPNVGTDRYGEFVVAAWDEPTAVEVHLKAPVTYQGRAYPRGSVLPLQLEAFQAAQLQSAADMSGTRIVAQKPVAVYAGHTCLARFTQCDHLAEQLQPVSSWGNTFIVPPLPFKAHSDIVYVSTAQAARVQSQHGAARTIRELRPARSTLYGLQAPNSLYLSANAAVQVIFFSDGGHGDALPYEPFFMTIPDVSSYCHSYVIFSQDHYDNYAVMIAKTEETAAIKLNKSPLRNVLWKPVPGTDYSWAGHRLGGRFAIHTVESEASPFGLLSVGLGEQKTYGSVAICDSDPCRGVRCRAKETCQVQDGRAGCVPDYLGTCLRTPDLQYRTFDRATVAFRAGCPYTVAKYCGDESTLAPFAIEETKSEGGSEGWLAGIYVYGYNISIHKGDDGKVQVNEQLASLPTSLEAGKIKISQNEGRTILQTDFGLQVTYDEDLALMVAVPSSYFGATCGLCGNFNEDADDETTLPDGTRASSVEEWVDSWRDPTCWDYCGGQCPKCDREQRRVVGDGAHCGMMDTAAEGPFAACRARVSPEDYVARCIFEVCSSGGDPQALCRALETYAAACEEHGVAITGWKEAAGCARSCPQNSHFEACGTACPATCAAPRAPASCDRPCAESCQCDQGFVLDGGACVPAESCGCVHNGRSYKAGQEFWEDGTCRSRCRCDAGRGEVVCMQAACKVHEKCTTANGGHRCVANKYSTCIGTGDPHYTTFDGLRFDFQGTCIYQLAALCVEHPELVPFRVLVENNNRGSKAVSFTKTVTLELYGNVITLSQEHPRKVKVNGVFVELPFSHEGQFTVYTSGVHGFVRTDFDVRVSFDWYSYARVIVPQAYAGAVCGLCGNADGNTGNDFVTPDGRQLADPVQFADSWKVADVPGCSAGCTGNCPVCNEEQKKLYRGDGYCGVLARAGGPFAACHAAVDPAPFLEDCAFDACQYKGHRDTLCSAVAAYVTACQSQGVQLQEWRTPNFCSECGRSGCNTRCTTKRLQNWVPKPPKLGPKASKIGSSCPISNISFRRRERFLAIICSSPLAVPDVDVGR</sequence>
<reference evidence="7" key="1">
    <citation type="submission" date="2025-08" db="UniProtKB">
        <authorList>
            <consortium name="RefSeq"/>
        </authorList>
    </citation>
    <scope>IDENTIFICATION</scope>
    <source>
        <tissue evidence="7">Blood</tissue>
    </source>
</reference>
<evidence type="ECO:0000313" key="7">
    <source>
        <dbReference type="RefSeq" id="XP_067172890.1"/>
    </source>
</evidence>
<dbReference type="PROSITE" id="PS51233">
    <property type="entry name" value="VWFD"/>
    <property type="match status" value="2"/>
</dbReference>
<keyword evidence="3" id="KW-0472">Membrane</keyword>
<dbReference type="PANTHER" id="PTHR46160:SF9">
    <property type="entry name" value="PROTEIN PRY2-RELATED"/>
    <property type="match status" value="1"/>
</dbReference>
<dbReference type="Pfam" id="PF17517">
    <property type="entry name" value="IgGFc_binding"/>
    <property type="match status" value="1"/>
</dbReference>
<dbReference type="GeneID" id="106491729"/>
<dbReference type="Pfam" id="PF00094">
    <property type="entry name" value="VWD"/>
    <property type="match status" value="2"/>
</dbReference>
<dbReference type="InterPro" id="IPR002919">
    <property type="entry name" value="TIL_dom"/>
</dbReference>
<evidence type="ECO:0000256" key="2">
    <source>
        <dbReference type="ARBA" id="ARBA00022729"/>
    </source>
</evidence>
<dbReference type="SUPFAM" id="SSF57567">
    <property type="entry name" value="Serine protease inhibitors"/>
    <property type="match status" value="1"/>
</dbReference>
<dbReference type="SMART" id="SM00832">
    <property type="entry name" value="C8"/>
    <property type="match status" value="2"/>
</dbReference>
<accession>A0ABM4G6R4</accession>
<dbReference type="SMART" id="SM00216">
    <property type="entry name" value="VWD"/>
    <property type="match status" value="2"/>
</dbReference>
<feature type="domain" description="VWFD" evidence="5">
    <location>
        <begin position="804"/>
        <end position="982"/>
    </location>
</feature>
<dbReference type="InterPro" id="IPR052749">
    <property type="entry name" value="Alpha-tectorin"/>
</dbReference>
<keyword evidence="6" id="KW-1185">Reference proteome</keyword>
<keyword evidence="4" id="KW-1015">Disulfide bond</keyword>
<dbReference type="Proteomes" id="UP001652627">
    <property type="component" value="Unplaced"/>
</dbReference>
<evidence type="ECO:0000313" key="6">
    <source>
        <dbReference type="Proteomes" id="UP001652627"/>
    </source>
</evidence>
<feature type="domain" description="VWFD" evidence="5">
    <location>
        <begin position="421"/>
        <end position="597"/>
    </location>
</feature>
<dbReference type="InterPro" id="IPR035234">
    <property type="entry name" value="IgGFc-bd_N"/>
</dbReference>
<protein>
    <submittedName>
        <fullName evidence="7">IgGFc-binding protein-like</fullName>
    </submittedName>
</protein>
<dbReference type="Gene3D" id="2.10.25.10">
    <property type="entry name" value="Laminin"/>
    <property type="match status" value="1"/>
</dbReference>
<gene>
    <name evidence="7" type="primary">LOC106491729</name>
</gene>
<evidence type="ECO:0000259" key="5">
    <source>
        <dbReference type="PROSITE" id="PS51233"/>
    </source>
</evidence>
<evidence type="ECO:0000256" key="4">
    <source>
        <dbReference type="ARBA" id="ARBA00023157"/>
    </source>
</evidence>
<dbReference type="Pfam" id="PF08742">
    <property type="entry name" value="C8"/>
    <property type="match status" value="2"/>
</dbReference>
<name>A0ABM4G6R4_9AVES</name>
<dbReference type="PANTHER" id="PTHR46160">
    <property type="entry name" value="ALPHA-TECTORIN-RELATED"/>
    <property type="match status" value="1"/>
</dbReference>
<dbReference type="RefSeq" id="XP_067172890.1">
    <property type="nucleotide sequence ID" value="XM_067316789.1"/>
</dbReference>
<dbReference type="InterPro" id="IPR001846">
    <property type="entry name" value="VWF_type-D"/>
</dbReference>
<proteinExistence type="predicted"/>
<dbReference type="InterPro" id="IPR014853">
    <property type="entry name" value="VWF/SSPO/ZAN-like_Cys-rich_dom"/>
</dbReference>
<organism evidence="6 7">
    <name type="scientific">Apteryx mantelli</name>
    <name type="common">North Island brown kiwi</name>
    <dbReference type="NCBI Taxonomy" id="2696672"/>
    <lineage>
        <taxon>Eukaryota</taxon>
        <taxon>Metazoa</taxon>
        <taxon>Chordata</taxon>
        <taxon>Craniata</taxon>
        <taxon>Vertebrata</taxon>
        <taxon>Euteleostomi</taxon>
        <taxon>Archelosauria</taxon>
        <taxon>Archosauria</taxon>
        <taxon>Dinosauria</taxon>
        <taxon>Saurischia</taxon>
        <taxon>Theropoda</taxon>
        <taxon>Coelurosauria</taxon>
        <taxon>Aves</taxon>
        <taxon>Palaeognathae</taxon>
        <taxon>Apterygiformes</taxon>
        <taxon>Apterygidae</taxon>
        <taxon>Apteryx</taxon>
    </lineage>
</organism>
<dbReference type="InterPro" id="IPR036084">
    <property type="entry name" value="Ser_inhib-like_sf"/>
</dbReference>
<dbReference type="Pfam" id="PF01826">
    <property type="entry name" value="TIL"/>
    <property type="match status" value="1"/>
</dbReference>
<keyword evidence="2" id="KW-0732">Signal</keyword>
<evidence type="ECO:0000256" key="3">
    <source>
        <dbReference type="ARBA" id="ARBA00023136"/>
    </source>
</evidence>
<comment type="subcellular location">
    <subcellularLocation>
        <location evidence="1">Membrane</location>
    </subcellularLocation>
</comment>